<dbReference type="PRINTS" id="PR00702">
    <property type="entry name" value="ACRIFLAVINRP"/>
</dbReference>
<dbReference type="EMBL" id="CP042425">
    <property type="protein sequence ID" value="QEL14986.1"/>
    <property type="molecule type" value="Genomic_DNA"/>
</dbReference>
<evidence type="ECO:0000256" key="7">
    <source>
        <dbReference type="ARBA" id="ARBA00023136"/>
    </source>
</evidence>
<dbReference type="KEGG" id="lrs:PX52LOC_01891"/>
<dbReference type="PANTHER" id="PTHR32063">
    <property type="match status" value="1"/>
</dbReference>
<dbReference type="Gene3D" id="3.30.70.1320">
    <property type="entry name" value="Multidrug efflux transporter AcrB pore domain like"/>
    <property type="match status" value="1"/>
</dbReference>
<gene>
    <name evidence="10" type="ORF">PX52LOC_01891</name>
</gene>
<feature type="transmembrane region" description="Helical" evidence="9">
    <location>
        <begin position="1049"/>
        <end position="1069"/>
    </location>
</feature>
<dbReference type="InterPro" id="IPR027463">
    <property type="entry name" value="AcrB_DN_DC_subdom"/>
</dbReference>
<name>A0A5C1AAD8_9BACT</name>
<feature type="transmembrane region" description="Helical" evidence="9">
    <location>
        <begin position="545"/>
        <end position="566"/>
    </location>
</feature>
<reference evidence="11" key="1">
    <citation type="submission" date="2019-08" db="EMBL/GenBank/DDBJ databases">
        <title>Limnoglobus roseus gen. nov., sp. nov., a novel freshwater planctomycete with a giant genome from the family Gemmataceae.</title>
        <authorList>
            <person name="Kulichevskaya I.S."/>
            <person name="Naumoff D.G."/>
            <person name="Miroshnikov K."/>
            <person name="Ivanova A."/>
            <person name="Philippov D.A."/>
            <person name="Hakobyan A."/>
            <person name="Rijpstra I.C."/>
            <person name="Sinninghe Damste J.S."/>
            <person name="Liesack W."/>
            <person name="Dedysh S.N."/>
        </authorList>
    </citation>
    <scope>NUCLEOTIDE SEQUENCE [LARGE SCALE GENOMIC DNA]</scope>
    <source>
        <strain evidence="11">PX52</strain>
    </source>
</reference>
<dbReference type="PANTHER" id="PTHR32063:SF11">
    <property type="entry name" value="CATION OR DRUG EFFLUX SYSTEM PROTEIN"/>
    <property type="match status" value="1"/>
</dbReference>
<keyword evidence="4" id="KW-0997">Cell inner membrane</keyword>
<feature type="transmembrane region" description="Helical" evidence="9">
    <location>
        <begin position="513"/>
        <end position="533"/>
    </location>
</feature>
<feature type="transmembrane region" description="Helical" evidence="9">
    <location>
        <begin position="630"/>
        <end position="651"/>
    </location>
</feature>
<dbReference type="AlphaFoldDB" id="A0A5C1AAD8"/>
<feature type="transmembrane region" description="Helical" evidence="9">
    <location>
        <begin position="1075"/>
        <end position="1096"/>
    </location>
</feature>
<evidence type="ECO:0000313" key="10">
    <source>
        <dbReference type="EMBL" id="QEL14986.1"/>
    </source>
</evidence>
<feature type="compositionally biased region" description="Basic and acidic residues" evidence="8">
    <location>
        <begin position="1186"/>
        <end position="1205"/>
    </location>
</feature>
<dbReference type="SUPFAM" id="SSF82866">
    <property type="entry name" value="Multidrug efflux transporter AcrB transmembrane domain"/>
    <property type="match status" value="2"/>
</dbReference>
<dbReference type="Gene3D" id="3.30.70.1430">
    <property type="entry name" value="Multidrug efflux transporter AcrB pore domain"/>
    <property type="match status" value="2"/>
</dbReference>
<feature type="transmembrane region" description="Helical" evidence="9">
    <location>
        <begin position="416"/>
        <end position="435"/>
    </location>
</feature>
<keyword evidence="11" id="KW-1185">Reference proteome</keyword>
<organism evidence="10 11">
    <name type="scientific">Limnoglobus roseus</name>
    <dbReference type="NCBI Taxonomy" id="2598579"/>
    <lineage>
        <taxon>Bacteria</taxon>
        <taxon>Pseudomonadati</taxon>
        <taxon>Planctomycetota</taxon>
        <taxon>Planctomycetia</taxon>
        <taxon>Gemmatales</taxon>
        <taxon>Gemmataceae</taxon>
        <taxon>Limnoglobus</taxon>
    </lineage>
</organism>
<feature type="transmembrane region" description="Helical" evidence="9">
    <location>
        <begin position="442"/>
        <end position="463"/>
    </location>
</feature>
<feature type="transmembrane region" description="Helical" evidence="9">
    <location>
        <begin position="1150"/>
        <end position="1175"/>
    </location>
</feature>
<feature type="compositionally biased region" description="Polar residues" evidence="8">
    <location>
        <begin position="1210"/>
        <end position="1220"/>
    </location>
</feature>
<feature type="transmembrane region" description="Helical" evidence="9">
    <location>
        <begin position="1023"/>
        <end position="1042"/>
    </location>
</feature>
<evidence type="ECO:0000256" key="2">
    <source>
        <dbReference type="ARBA" id="ARBA00022448"/>
    </source>
</evidence>
<feature type="region of interest" description="Disordered" evidence="8">
    <location>
        <begin position="1186"/>
        <end position="1220"/>
    </location>
</feature>
<keyword evidence="7 9" id="KW-0472">Membrane</keyword>
<evidence type="ECO:0000256" key="6">
    <source>
        <dbReference type="ARBA" id="ARBA00022989"/>
    </source>
</evidence>
<dbReference type="GO" id="GO:0042910">
    <property type="term" value="F:xenobiotic transmembrane transporter activity"/>
    <property type="evidence" value="ECO:0007669"/>
    <property type="project" value="TreeGrafter"/>
</dbReference>
<keyword evidence="3" id="KW-1003">Cell membrane</keyword>
<keyword evidence="2" id="KW-0813">Transport</keyword>
<accession>A0A5C1AAD8</accession>
<dbReference type="Gene3D" id="1.20.1640.10">
    <property type="entry name" value="Multidrug efflux transporter AcrB transmembrane domain"/>
    <property type="match status" value="2"/>
</dbReference>
<dbReference type="FunFam" id="1.20.1640.10:FF:000001">
    <property type="entry name" value="Efflux pump membrane transporter"/>
    <property type="match status" value="1"/>
</dbReference>
<dbReference type="SUPFAM" id="SSF82693">
    <property type="entry name" value="Multidrug efflux transporter AcrB pore domain, PN1, PN2, PC1 and PC2 subdomains"/>
    <property type="match status" value="4"/>
</dbReference>
<evidence type="ECO:0000256" key="9">
    <source>
        <dbReference type="SAM" id="Phobius"/>
    </source>
</evidence>
<evidence type="ECO:0000256" key="1">
    <source>
        <dbReference type="ARBA" id="ARBA00004429"/>
    </source>
</evidence>
<dbReference type="GO" id="GO:0005886">
    <property type="term" value="C:plasma membrane"/>
    <property type="evidence" value="ECO:0007669"/>
    <property type="project" value="UniProtKB-SubCell"/>
</dbReference>
<keyword evidence="5 9" id="KW-0812">Transmembrane</keyword>
<feature type="transmembrane region" description="Helical" evidence="9">
    <location>
        <begin position="469"/>
        <end position="492"/>
    </location>
</feature>
<evidence type="ECO:0000256" key="8">
    <source>
        <dbReference type="SAM" id="MobiDB-lite"/>
    </source>
</evidence>
<proteinExistence type="predicted"/>
<dbReference type="RefSeq" id="WP_149109837.1">
    <property type="nucleotide sequence ID" value="NZ_CP042425.1"/>
</dbReference>
<evidence type="ECO:0000256" key="4">
    <source>
        <dbReference type="ARBA" id="ARBA00022519"/>
    </source>
</evidence>
<dbReference type="OrthoDB" id="220575at2"/>
<dbReference type="InterPro" id="IPR001036">
    <property type="entry name" value="Acrflvin-R"/>
</dbReference>
<protein>
    <submittedName>
        <fullName evidence="10">AcrB/AcrD/AcrF family protein</fullName>
    </submittedName>
</protein>
<dbReference type="Gene3D" id="3.30.2090.10">
    <property type="entry name" value="Multidrug efflux transporter AcrB TolC docking domain, DN and DC subdomains"/>
    <property type="match status" value="2"/>
</dbReference>
<evidence type="ECO:0000313" key="11">
    <source>
        <dbReference type="Proteomes" id="UP000324974"/>
    </source>
</evidence>
<dbReference type="SUPFAM" id="SSF82714">
    <property type="entry name" value="Multidrug efflux transporter AcrB TolC docking domain, DN and DC subdomains"/>
    <property type="match status" value="2"/>
</dbReference>
<feature type="transmembrane region" description="Helical" evidence="9">
    <location>
        <begin position="1124"/>
        <end position="1144"/>
    </location>
</feature>
<keyword evidence="6 9" id="KW-1133">Transmembrane helix</keyword>
<sequence>MLARFFVDRPIFAWVISIVIVMGGVAAGFTLPVAQYPEITPPSVVVTCAYPGASAKVVADSVAAPIEQQVNGVEKMLYMSSQSGNDGTYTLTVTFEIGTDSNIAQVLVQNRVALANPQLPQEVQRQGVTVKKRSPDILLVVSLFSPDDTPPESKRDQLYLSNYATIQVRDELSRLPGVGDVTIIGQQDYSMRAWLDPDKLQANGLSAGDVVKAVQEQNVQVAAGQIGQEPAPAGQAYQYTLTTLGRLVEPDQFANIIVKTGSPTDPAGDAAAGAAGPSANSSATLSQTSGGTAAAGARAVGPTATVRARPVVRLKDVVREDRPMEVVDDDGKPASKMYRGIELTAKTQDIRGTLNQGKTKPSAGLAVFQLPGSNALDTADAIRAKMEELKRKFPTGVDYVTRYDTTPFVRQSVAEVFHTLRDAVLLVALVVLLFLQDWRAMILPMIDVPVSLTGTFMVMYLAGFSLNNLTLFGLVLAIGIVVDDAIVVLENIERWVAKGLDARSATIKAMGEITGPIIAITLVLAAVFVPAAFIGGITGQFYRQFALTIATAMFISAVNALTLAPARAVAIFKGREHAPGREEKKDGEKDHQPAEALPWWGLGALIGFGIYSVVSQFFGEQIAFDARPWWQKALVVLASGVPGLAAGWFLIKPVNRGLAWFFGKFNKGFEWATNVYGKAVALLMRAALFVLAVYAGLIALTYLGVTHTPVGFIPSQDKGYILVNVQLPDAASVQRTSEVMRQVQDIAEKIPGVAGSVAYSGQSVLLGANAPNFGTMFITFDDFEKRKDDHKQYVLSILGQFNQAARQEVMDAQVLALPAPAVNGLGSAGGYKFVVQDRGDLGPDELQAATYALTKKITEAGGGQAFTQYKANVPQLYADVDRVKCKQLGVALADVFQTLQVYLGGLYTNDFNQFGRTWQVNLQADAAFRISPESVRNLRVRNDKGEMVPLGAVADIRDSFGPITVQRYNLYSSAAVNGALPPGMSTGDGIKLVERTAAETLSGQTQIEWTELTYLQIREGNSAIYAFIGGVLLVFFILAAQYESWTLPLAVLLVVPLCILSSVVGVRLAHQDINIFTQVGFLVLIGLAAKNAILIVEFARERRMEGATATEATLDAAKTRLRPIIMTSLAFILGVVPLVLASGAGAEMRFTLGVAVFAGMIGVTLFGILLTPVFYHTIEKWTAGEEPVVEKKAQEGKDGTEESNRHPGTPLSNDSGHSNQ</sequence>
<dbReference type="FunFam" id="3.30.70.1430:FF:000001">
    <property type="entry name" value="Efflux pump membrane transporter"/>
    <property type="match status" value="1"/>
</dbReference>
<comment type="subcellular location">
    <subcellularLocation>
        <location evidence="1">Cell inner membrane</location>
        <topology evidence="1">Multi-pass membrane protein</topology>
    </subcellularLocation>
</comment>
<feature type="region of interest" description="Disordered" evidence="8">
    <location>
        <begin position="267"/>
        <end position="298"/>
    </location>
</feature>
<evidence type="ECO:0000256" key="3">
    <source>
        <dbReference type="ARBA" id="ARBA00022475"/>
    </source>
</evidence>
<feature type="transmembrane region" description="Helical" evidence="9">
    <location>
        <begin position="686"/>
        <end position="705"/>
    </location>
</feature>
<dbReference type="Proteomes" id="UP000324974">
    <property type="component" value="Chromosome"/>
</dbReference>
<dbReference type="Pfam" id="PF00873">
    <property type="entry name" value="ACR_tran"/>
    <property type="match status" value="3"/>
</dbReference>
<feature type="transmembrane region" description="Helical" evidence="9">
    <location>
        <begin position="599"/>
        <end position="618"/>
    </location>
</feature>
<feature type="transmembrane region" description="Helical" evidence="9">
    <location>
        <begin position="12"/>
        <end position="34"/>
    </location>
</feature>
<evidence type="ECO:0000256" key="5">
    <source>
        <dbReference type="ARBA" id="ARBA00022692"/>
    </source>
</evidence>